<feature type="domain" description="FHA" evidence="2">
    <location>
        <begin position="45"/>
        <end position="94"/>
    </location>
</feature>
<dbReference type="CDD" id="cd00060">
    <property type="entry name" value="FHA"/>
    <property type="match status" value="1"/>
</dbReference>
<reference evidence="5" key="1">
    <citation type="journal article" date="2020" name="Appl. Environ. Microbiol.">
        <title>Diazotrophic Anaeromyxobacter Isolates from Soils.</title>
        <authorList>
            <person name="Masuda Y."/>
            <person name="Yamanaka H."/>
            <person name="Xu Z.X."/>
            <person name="Shiratori Y."/>
            <person name="Aono T."/>
            <person name="Amachi S."/>
            <person name="Senoo K."/>
            <person name="Itoh H."/>
        </authorList>
    </citation>
    <scope>NUCLEOTIDE SEQUENCE [LARGE SCALE GENOMIC DNA]</scope>
    <source>
        <strain evidence="5">R267</strain>
    </source>
</reference>
<protein>
    <recommendedName>
        <fullName evidence="1">diguanylate cyclase</fullName>
        <ecNumber evidence="1">2.7.7.65</ecNumber>
    </recommendedName>
</protein>
<evidence type="ECO:0000259" key="2">
    <source>
        <dbReference type="PROSITE" id="PS50006"/>
    </source>
</evidence>
<dbReference type="InterPro" id="IPR029787">
    <property type="entry name" value="Nucleotide_cyclase"/>
</dbReference>
<dbReference type="PROSITE" id="PS50006">
    <property type="entry name" value="FHA_DOMAIN"/>
    <property type="match status" value="1"/>
</dbReference>
<comment type="caution">
    <text evidence="4">The sequence shown here is derived from an EMBL/GenBank/DDBJ whole genome shotgun (WGS) entry which is preliminary data.</text>
</comment>
<dbReference type="Proteomes" id="UP000503640">
    <property type="component" value="Unassembled WGS sequence"/>
</dbReference>
<dbReference type="SUPFAM" id="SSF55073">
    <property type="entry name" value="Nucleotide cyclase"/>
    <property type="match status" value="1"/>
</dbReference>
<dbReference type="CDD" id="cd01949">
    <property type="entry name" value="GGDEF"/>
    <property type="match status" value="1"/>
</dbReference>
<dbReference type="GO" id="GO:1902201">
    <property type="term" value="P:negative regulation of bacterial-type flagellum-dependent cell motility"/>
    <property type="evidence" value="ECO:0007669"/>
    <property type="project" value="TreeGrafter"/>
</dbReference>
<dbReference type="SUPFAM" id="SSF49879">
    <property type="entry name" value="SMAD/FHA domain"/>
    <property type="match status" value="1"/>
</dbReference>
<dbReference type="InterPro" id="IPR043128">
    <property type="entry name" value="Rev_trsase/Diguanyl_cyclase"/>
</dbReference>
<dbReference type="Gene3D" id="2.60.200.20">
    <property type="match status" value="1"/>
</dbReference>
<dbReference type="NCBIfam" id="TIGR00254">
    <property type="entry name" value="GGDEF"/>
    <property type="match status" value="1"/>
</dbReference>
<evidence type="ECO:0000256" key="1">
    <source>
        <dbReference type="ARBA" id="ARBA00012528"/>
    </source>
</evidence>
<organism evidence="4 5">
    <name type="scientific">Anaeromyxobacter diazotrophicus</name>
    <dbReference type="NCBI Taxonomy" id="2590199"/>
    <lineage>
        <taxon>Bacteria</taxon>
        <taxon>Pseudomonadati</taxon>
        <taxon>Myxococcota</taxon>
        <taxon>Myxococcia</taxon>
        <taxon>Myxococcales</taxon>
        <taxon>Cystobacterineae</taxon>
        <taxon>Anaeromyxobacteraceae</taxon>
        <taxon>Anaeromyxobacter</taxon>
    </lineage>
</organism>
<evidence type="ECO:0000313" key="5">
    <source>
        <dbReference type="Proteomes" id="UP000503640"/>
    </source>
</evidence>
<dbReference type="EC" id="2.7.7.65" evidence="1"/>
<dbReference type="GO" id="GO:0005886">
    <property type="term" value="C:plasma membrane"/>
    <property type="evidence" value="ECO:0007669"/>
    <property type="project" value="TreeGrafter"/>
</dbReference>
<keyword evidence="5" id="KW-1185">Reference proteome</keyword>
<proteinExistence type="predicted"/>
<dbReference type="GO" id="GO:0043709">
    <property type="term" value="P:cell adhesion involved in single-species biofilm formation"/>
    <property type="evidence" value="ECO:0007669"/>
    <property type="project" value="TreeGrafter"/>
</dbReference>
<feature type="domain" description="GGDEF" evidence="3">
    <location>
        <begin position="162"/>
        <end position="292"/>
    </location>
</feature>
<evidence type="ECO:0000313" key="4">
    <source>
        <dbReference type="EMBL" id="GEJ58644.1"/>
    </source>
</evidence>
<dbReference type="PANTHER" id="PTHR45138:SF24">
    <property type="entry name" value="DIGUANYLATE CYCLASE DGCC-RELATED"/>
    <property type="match status" value="1"/>
</dbReference>
<accession>A0A7I9VQF8</accession>
<name>A0A7I9VQF8_9BACT</name>
<dbReference type="InterPro" id="IPR050469">
    <property type="entry name" value="Diguanylate_Cyclase"/>
</dbReference>
<dbReference type="GO" id="GO:0052621">
    <property type="term" value="F:diguanylate cyclase activity"/>
    <property type="evidence" value="ECO:0007669"/>
    <property type="project" value="UniProtKB-EC"/>
</dbReference>
<dbReference type="PANTHER" id="PTHR45138">
    <property type="entry name" value="REGULATORY COMPONENTS OF SENSORY TRANSDUCTION SYSTEM"/>
    <property type="match status" value="1"/>
</dbReference>
<dbReference type="SMART" id="SM00267">
    <property type="entry name" value="GGDEF"/>
    <property type="match status" value="1"/>
</dbReference>
<dbReference type="InterPro" id="IPR000160">
    <property type="entry name" value="GGDEF_dom"/>
</dbReference>
<dbReference type="InterPro" id="IPR008984">
    <property type="entry name" value="SMAD_FHA_dom_sf"/>
</dbReference>
<dbReference type="Pfam" id="PF00990">
    <property type="entry name" value="GGDEF"/>
    <property type="match status" value="1"/>
</dbReference>
<sequence length="292" mass="31867">MSTEETRLSGFAPPGPAAGEGCLVVIHAPMRRLLGARLPLARREVVLGRDAGCDLVLEAEDVSRRHARVRGEGERHLLEDLGSTNGTFVGEERVSARELSPGDHVRVGSVILKYLAGGDLEALYHAEVKRLADEDPLTGLVHKGGFAEALRREVSSARRHLHPLALALLDLDHFKRVNDGFGHLAGDQVLRELAALVRPLVRAEQLFARIGGEELALLLPGVPLEKARFFSEKVRGLVEQHAFLFDGARIPLTVSIGVAELSPEDESPEALVRRADERLYQAKEAGRNRVLA</sequence>
<dbReference type="AlphaFoldDB" id="A0A7I9VQF8"/>
<dbReference type="InterPro" id="IPR000253">
    <property type="entry name" value="FHA_dom"/>
</dbReference>
<dbReference type="EMBL" id="BJTG01000008">
    <property type="protein sequence ID" value="GEJ58644.1"/>
    <property type="molecule type" value="Genomic_DNA"/>
</dbReference>
<dbReference type="Pfam" id="PF00498">
    <property type="entry name" value="FHA"/>
    <property type="match status" value="1"/>
</dbReference>
<dbReference type="Gene3D" id="3.30.70.270">
    <property type="match status" value="1"/>
</dbReference>
<evidence type="ECO:0000259" key="3">
    <source>
        <dbReference type="PROSITE" id="PS50887"/>
    </source>
</evidence>
<dbReference type="FunFam" id="3.30.70.270:FF:000001">
    <property type="entry name" value="Diguanylate cyclase domain protein"/>
    <property type="match status" value="1"/>
</dbReference>
<gene>
    <name evidence="4" type="ORF">AMYX_33850</name>
</gene>
<dbReference type="RefSeq" id="WP_176067391.1">
    <property type="nucleotide sequence ID" value="NZ_BJTG01000008.1"/>
</dbReference>
<dbReference type="PROSITE" id="PS50887">
    <property type="entry name" value="GGDEF"/>
    <property type="match status" value="1"/>
</dbReference>
<dbReference type="SMART" id="SM00240">
    <property type="entry name" value="FHA"/>
    <property type="match status" value="1"/>
</dbReference>